<dbReference type="Proteomes" id="UP001190700">
    <property type="component" value="Unassembled WGS sequence"/>
</dbReference>
<accession>A0AAE0CAT8</accession>
<protein>
    <submittedName>
        <fullName evidence="1">Uncharacterized protein</fullName>
    </submittedName>
</protein>
<organism evidence="1 2">
    <name type="scientific">Cymbomonas tetramitiformis</name>
    <dbReference type="NCBI Taxonomy" id="36881"/>
    <lineage>
        <taxon>Eukaryota</taxon>
        <taxon>Viridiplantae</taxon>
        <taxon>Chlorophyta</taxon>
        <taxon>Pyramimonadophyceae</taxon>
        <taxon>Pyramimonadales</taxon>
        <taxon>Pyramimonadaceae</taxon>
        <taxon>Cymbomonas</taxon>
    </lineage>
</organism>
<gene>
    <name evidence="1" type="ORF">CYMTET_39598</name>
</gene>
<dbReference type="AlphaFoldDB" id="A0AAE0CAT8"/>
<evidence type="ECO:0000313" key="2">
    <source>
        <dbReference type="Proteomes" id="UP001190700"/>
    </source>
</evidence>
<proteinExistence type="predicted"/>
<dbReference type="EMBL" id="LGRX02026318">
    <property type="protein sequence ID" value="KAK3251054.1"/>
    <property type="molecule type" value="Genomic_DNA"/>
</dbReference>
<reference evidence="1 2" key="1">
    <citation type="journal article" date="2015" name="Genome Biol. Evol.">
        <title>Comparative Genomics of a Bacterivorous Green Alga Reveals Evolutionary Causalities and Consequences of Phago-Mixotrophic Mode of Nutrition.</title>
        <authorList>
            <person name="Burns J.A."/>
            <person name="Paasch A."/>
            <person name="Narechania A."/>
            <person name="Kim E."/>
        </authorList>
    </citation>
    <scope>NUCLEOTIDE SEQUENCE [LARGE SCALE GENOMIC DNA]</scope>
    <source>
        <strain evidence="1 2">PLY_AMNH</strain>
    </source>
</reference>
<name>A0AAE0CAT8_9CHLO</name>
<evidence type="ECO:0000313" key="1">
    <source>
        <dbReference type="EMBL" id="KAK3251054.1"/>
    </source>
</evidence>
<sequence length="346" mass="39149">MVLSARFEVSILDHADDFDVYIDGVQKRTDASALITGHRVGHSDRRVQIALHYRYEKDIPTLLSRLVIRTPCEKWRVQLSADVKAFLRDEAPRAVERLRDLFHPINEESMALRLSDWVAYGRLTCETYSTLNFCAGTIPIYVGATDVEIDVGFATMTEECGTRLADLRADAVVAEAVCESLKLAWLRFYEIADRSYVYTDPDARTIMVSEDPDVADGVDAFRRYDVRFGEVTRLSLVPLPQYKRFLNLDEDVTTLEMANCWIVTVFANACNTKGCEHLRGLYEHSKRCLSERVRSSLSFLDGLATTPTDAKTCATDDSARTPRPKSRKAAYSNVDVCSVKRKLAYE</sequence>
<keyword evidence="2" id="KW-1185">Reference proteome</keyword>
<comment type="caution">
    <text evidence="1">The sequence shown here is derived from an EMBL/GenBank/DDBJ whole genome shotgun (WGS) entry which is preliminary data.</text>
</comment>